<accession>X1MMB7</accession>
<evidence type="ECO:0000313" key="1">
    <source>
        <dbReference type="EMBL" id="GAI19206.1"/>
    </source>
</evidence>
<comment type="caution">
    <text evidence="1">The sequence shown here is derived from an EMBL/GenBank/DDBJ whole genome shotgun (WGS) entry which is preliminary data.</text>
</comment>
<name>X1MMB7_9ZZZZ</name>
<dbReference type="AlphaFoldDB" id="X1MMB7"/>
<protein>
    <submittedName>
        <fullName evidence="1">Uncharacterized protein</fullName>
    </submittedName>
</protein>
<organism evidence="1">
    <name type="scientific">marine sediment metagenome</name>
    <dbReference type="NCBI Taxonomy" id="412755"/>
    <lineage>
        <taxon>unclassified sequences</taxon>
        <taxon>metagenomes</taxon>
        <taxon>ecological metagenomes</taxon>
    </lineage>
</organism>
<sequence length="208" mass="24109">MDVEEAPSNIKLNLRFFDFSKEELNHQSDFEVANSFELNAGLVSALFKFARAMSKNIHILEFNSDESVYFEKDKTQLLGDVLITCQTESYLFHKSVYAKIKLIYDSLITYKIPLESAIEILPVQEEKIYNILTDFEAKARISEHKTQLKRLGNDFLKEMKNYGLRDVCITSFDLSPIMILGKKYSFDDIHEILRNIGNVPEIPPLNWV</sequence>
<feature type="non-terminal residue" evidence="1">
    <location>
        <position position="208"/>
    </location>
</feature>
<gene>
    <name evidence="1" type="ORF">S06H3_36800</name>
</gene>
<proteinExistence type="predicted"/>
<reference evidence="1" key="1">
    <citation type="journal article" date="2014" name="Front. Microbiol.">
        <title>High frequency of phylogenetically diverse reductive dehalogenase-homologous genes in deep subseafloor sedimentary metagenomes.</title>
        <authorList>
            <person name="Kawai M."/>
            <person name="Futagami T."/>
            <person name="Toyoda A."/>
            <person name="Takaki Y."/>
            <person name="Nishi S."/>
            <person name="Hori S."/>
            <person name="Arai W."/>
            <person name="Tsubouchi T."/>
            <person name="Morono Y."/>
            <person name="Uchiyama I."/>
            <person name="Ito T."/>
            <person name="Fujiyama A."/>
            <person name="Inagaki F."/>
            <person name="Takami H."/>
        </authorList>
    </citation>
    <scope>NUCLEOTIDE SEQUENCE</scope>
    <source>
        <strain evidence="1">Expedition CK06-06</strain>
    </source>
</reference>
<dbReference type="EMBL" id="BARV01022310">
    <property type="protein sequence ID" value="GAI19206.1"/>
    <property type="molecule type" value="Genomic_DNA"/>
</dbReference>